<dbReference type="AlphaFoldDB" id="A0A0F9MEG7"/>
<gene>
    <name evidence="1" type="ORF">LCGC14_1084080</name>
</gene>
<reference evidence="1" key="1">
    <citation type="journal article" date="2015" name="Nature">
        <title>Complex archaea that bridge the gap between prokaryotes and eukaryotes.</title>
        <authorList>
            <person name="Spang A."/>
            <person name="Saw J.H."/>
            <person name="Jorgensen S.L."/>
            <person name="Zaremba-Niedzwiedzka K."/>
            <person name="Martijn J."/>
            <person name="Lind A.E."/>
            <person name="van Eijk R."/>
            <person name="Schleper C."/>
            <person name="Guy L."/>
            <person name="Ettema T.J."/>
        </authorList>
    </citation>
    <scope>NUCLEOTIDE SEQUENCE</scope>
</reference>
<comment type="caution">
    <text evidence="1">The sequence shown here is derived from an EMBL/GenBank/DDBJ whole genome shotgun (WGS) entry which is preliminary data.</text>
</comment>
<protein>
    <submittedName>
        <fullName evidence="1">Uncharacterized protein</fullName>
    </submittedName>
</protein>
<dbReference type="EMBL" id="LAZR01004765">
    <property type="protein sequence ID" value="KKN05755.1"/>
    <property type="molecule type" value="Genomic_DNA"/>
</dbReference>
<evidence type="ECO:0000313" key="1">
    <source>
        <dbReference type="EMBL" id="KKN05755.1"/>
    </source>
</evidence>
<organism evidence="1">
    <name type="scientific">marine sediment metagenome</name>
    <dbReference type="NCBI Taxonomy" id="412755"/>
    <lineage>
        <taxon>unclassified sequences</taxon>
        <taxon>metagenomes</taxon>
        <taxon>ecological metagenomes</taxon>
    </lineage>
</organism>
<name>A0A0F9MEG7_9ZZZZ</name>
<accession>A0A0F9MEG7</accession>
<proteinExistence type="predicted"/>
<sequence length="62" mass="7370">MLLNKKEVRKRILAKVKQDRPGWDCTRVSEAVLIKLDLWFDIKLDQMVHSHNSTGKTFRDFI</sequence>